<feature type="compositionally biased region" description="Low complexity" evidence="11">
    <location>
        <begin position="244"/>
        <end position="257"/>
    </location>
</feature>
<keyword evidence="4 9" id="KW-0067">ATP-binding</keyword>
<evidence type="ECO:0000259" key="13">
    <source>
        <dbReference type="PROSITE" id="PS50011"/>
    </source>
</evidence>
<dbReference type="PRINTS" id="PR00401">
    <property type="entry name" value="SH2DOMAIN"/>
</dbReference>
<dbReference type="GO" id="GO:0004715">
    <property type="term" value="F:non-membrane spanning protein tyrosine kinase activity"/>
    <property type="evidence" value="ECO:0007669"/>
    <property type="project" value="UniProtKB-EC"/>
</dbReference>
<evidence type="ECO:0000256" key="5">
    <source>
        <dbReference type="ARBA" id="ARBA00023137"/>
    </source>
</evidence>
<dbReference type="SMART" id="SM00219">
    <property type="entry name" value="TyrKc"/>
    <property type="match status" value="1"/>
</dbReference>
<dbReference type="InterPro" id="IPR011009">
    <property type="entry name" value="Kinase-like_dom_sf"/>
</dbReference>
<dbReference type="Gene3D" id="3.30.505.10">
    <property type="entry name" value="SH2 domain"/>
    <property type="match status" value="1"/>
</dbReference>
<comment type="catalytic activity">
    <reaction evidence="6 10">
        <text>L-tyrosyl-[protein] + ATP = O-phospho-L-tyrosyl-[protein] + ADP + H(+)</text>
        <dbReference type="Rhea" id="RHEA:10596"/>
        <dbReference type="Rhea" id="RHEA-COMP:10136"/>
        <dbReference type="Rhea" id="RHEA-COMP:20101"/>
        <dbReference type="ChEBI" id="CHEBI:15378"/>
        <dbReference type="ChEBI" id="CHEBI:30616"/>
        <dbReference type="ChEBI" id="CHEBI:46858"/>
        <dbReference type="ChEBI" id="CHEBI:61978"/>
        <dbReference type="ChEBI" id="CHEBI:456216"/>
        <dbReference type="EC" id="2.7.10.2"/>
    </reaction>
</comment>
<dbReference type="Gene3D" id="3.30.200.20">
    <property type="entry name" value="Phosphorylase Kinase, domain 1"/>
    <property type="match status" value="1"/>
</dbReference>
<evidence type="ECO:0000256" key="9">
    <source>
        <dbReference type="PROSITE-ProRule" id="PRU10141"/>
    </source>
</evidence>
<feature type="compositionally biased region" description="Low complexity" evidence="11">
    <location>
        <begin position="266"/>
        <end position="277"/>
    </location>
</feature>
<dbReference type="InterPro" id="IPR036860">
    <property type="entry name" value="SH2_dom_sf"/>
</dbReference>
<keyword evidence="7" id="KW-0040">ANK repeat</keyword>
<evidence type="ECO:0000259" key="12">
    <source>
        <dbReference type="PROSITE" id="PS50001"/>
    </source>
</evidence>
<feature type="compositionally biased region" description="Basic residues" evidence="11">
    <location>
        <begin position="231"/>
        <end position="241"/>
    </location>
</feature>
<evidence type="ECO:0000256" key="8">
    <source>
        <dbReference type="PROSITE-ProRule" id="PRU00191"/>
    </source>
</evidence>
<dbReference type="FunCoup" id="A0A6L2Q141">
    <property type="interactions" value="144"/>
</dbReference>
<dbReference type="InterPro" id="IPR001245">
    <property type="entry name" value="Ser-Thr/Tyr_kinase_cat_dom"/>
</dbReference>
<keyword evidence="15" id="KW-1185">Reference proteome</keyword>
<dbReference type="PROSITE" id="PS50001">
    <property type="entry name" value="SH2"/>
    <property type="match status" value="1"/>
</dbReference>
<evidence type="ECO:0000256" key="1">
    <source>
        <dbReference type="ARBA" id="ARBA00022679"/>
    </source>
</evidence>
<dbReference type="Gene3D" id="1.10.510.10">
    <property type="entry name" value="Transferase(Phosphotransferase) domain 1"/>
    <property type="match status" value="1"/>
</dbReference>
<dbReference type="InterPro" id="IPR002110">
    <property type="entry name" value="Ankyrin_rpt"/>
</dbReference>
<dbReference type="EMBL" id="BLKM01000776">
    <property type="protein sequence ID" value="GFG38439.1"/>
    <property type="molecule type" value="Genomic_DNA"/>
</dbReference>
<keyword evidence="8" id="KW-0727">SH2 domain</keyword>
<feature type="domain" description="SH2" evidence="12">
    <location>
        <begin position="115"/>
        <end position="206"/>
    </location>
</feature>
<gene>
    <name evidence="14" type="ORF">Cfor_01157</name>
</gene>
<proteinExistence type="inferred from homology"/>
<evidence type="ECO:0000256" key="11">
    <source>
        <dbReference type="SAM" id="MobiDB-lite"/>
    </source>
</evidence>
<sequence length="595" mass="67011">MKARLLAFFAVKISALYDSVINRRNVFNLLPHRVAARHQALFHLSFIGWVPLHEAASRGHKEVVRVLLSLNAPVNPRTVANDTPADLAMRNGHHDCARILTNYKCPMPKTQKKDWYHGTLDRHEAVNMLKEQGNKDGTFLVRYSDRNGGMYVLTTVYSGQPYHFQIKTQGDYFFIDDGPYLDSLQHVIEHYSLMSDGLPTTLQIPVPPMPKPPVPEMPPSLLLNGLSATLPHRKPLKRSPNRNHGVSPSSSAGASPIHSRRGSLTANSSNSNIVVSPSIPPVPAPVSGSVDRNHNVESVPPFLKKQEPEHHEFIPCDSLSLGTVLGEGEFGSVYKGTYQNPDGTVMDVAIKTLHQEHVAANRDEFLREAKVMIGLNHHCIVRLIGVSKGPPLLMVQELVPLGSMLAYLLEFPDRVNPNYELKVWASQIACGMKYLEEERFVHRDLAARNILLASRHQAKISDFGLSRALANEREYYKATQGGRWPIKWYAPESYNFGTFSHASDVWSFGVTLWEMFSLGQQPYGEMRGVEVIQLVEKGERLRQTEHCPNSVYRIMERCWAYQPRDRPTFSELLEIFSSDPEYTNIKELVPAVNIS</sequence>
<dbReference type="Proteomes" id="UP000502823">
    <property type="component" value="Unassembled WGS sequence"/>
</dbReference>
<dbReference type="PROSITE" id="PS00109">
    <property type="entry name" value="PROTEIN_KINASE_TYR"/>
    <property type="match status" value="1"/>
</dbReference>
<dbReference type="Pfam" id="PF07714">
    <property type="entry name" value="PK_Tyr_Ser-Thr"/>
    <property type="match status" value="1"/>
</dbReference>
<dbReference type="SMART" id="SM00252">
    <property type="entry name" value="SH2"/>
    <property type="match status" value="1"/>
</dbReference>
<dbReference type="PANTHER" id="PTHR24418">
    <property type="entry name" value="TYROSINE-PROTEIN KINASE"/>
    <property type="match status" value="1"/>
</dbReference>
<dbReference type="PRINTS" id="PR00109">
    <property type="entry name" value="TYRKINASE"/>
</dbReference>
<evidence type="ECO:0000256" key="7">
    <source>
        <dbReference type="PROSITE-ProRule" id="PRU00023"/>
    </source>
</evidence>
<dbReference type="PROSITE" id="PS50088">
    <property type="entry name" value="ANK_REPEAT"/>
    <property type="match status" value="1"/>
</dbReference>
<dbReference type="InterPro" id="IPR000719">
    <property type="entry name" value="Prot_kinase_dom"/>
</dbReference>
<dbReference type="InterPro" id="IPR000980">
    <property type="entry name" value="SH2"/>
</dbReference>
<organism evidence="14 15">
    <name type="scientific">Coptotermes formosanus</name>
    <name type="common">Formosan subterranean termite</name>
    <dbReference type="NCBI Taxonomy" id="36987"/>
    <lineage>
        <taxon>Eukaryota</taxon>
        <taxon>Metazoa</taxon>
        <taxon>Ecdysozoa</taxon>
        <taxon>Arthropoda</taxon>
        <taxon>Hexapoda</taxon>
        <taxon>Insecta</taxon>
        <taxon>Pterygota</taxon>
        <taxon>Neoptera</taxon>
        <taxon>Polyneoptera</taxon>
        <taxon>Dictyoptera</taxon>
        <taxon>Blattodea</taxon>
        <taxon>Blattoidea</taxon>
        <taxon>Termitoidae</taxon>
        <taxon>Rhinotermitidae</taxon>
        <taxon>Coptotermes</taxon>
    </lineage>
</organism>
<name>A0A6L2Q141_COPFO</name>
<dbReference type="InterPro" id="IPR050198">
    <property type="entry name" value="Non-receptor_tyrosine_kinases"/>
</dbReference>
<dbReference type="GO" id="GO:0002009">
    <property type="term" value="P:morphogenesis of an epithelium"/>
    <property type="evidence" value="ECO:0007669"/>
    <property type="project" value="UniProtKB-ARBA"/>
</dbReference>
<evidence type="ECO:0000256" key="10">
    <source>
        <dbReference type="RuleBase" id="RU362096"/>
    </source>
</evidence>
<dbReference type="InterPro" id="IPR017441">
    <property type="entry name" value="Protein_kinase_ATP_BS"/>
</dbReference>
<keyword evidence="5 10" id="KW-0829">Tyrosine-protein kinase</keyword>
<evidence type="ECO:0000256" key="6">
    <source>
        <dbReference type="ARBA" id="ARBA00051245"/>
    </source>
</evidence>
<dbReference type="InterPro" id="IPR020635">
    <property type="entry name" value="Tyr_kinase_cat_dom"/>
</dbReference>
<dbReference type="SUPFAM" id="SSF55550">
    <property type="entry name" value="SH2 domain"/>
    <property type="match status" value="1"/>
</dbReference>
<evidence type="ECO:0000256" key="4">
    <source>
        <dbReference type="ARBA" id="ARBA00022840"/>
    </source>
</evidence>
<feature type="binding site" evidence="9">
    <location>
        <position position="351"/>
    </location>
    <ligand>
        <name>ATP</name>
        <dbReference type="ChEBI" id="CHEBI:30616"/>
    </ligand>
</feature>
<keyword evidence="3 10" id="KW-0418">Kinase</keyword>
<dbReference type="InParanoid" id="A0A6L2Q141"/>
<dbReference type="GO" id="GO:0005524">
    <property type="term" value="F:ATP binding"/>
    <property type="evidence" value="ECO:0007669"/>
    <property type="project" value="UniProtKB-UniRule"/>
</dbReference>
<dbReference type="InterPro" id="IPR036770">
    <property type="entry name" value="Ankyrin_rpt-contain_sf"/>
</dbReference>
<keyword evidence="1 10" id="KW-0808">Transferase</keyword>
<accession>A0A6L2Q141</accession>
<dbReference type="Pfam" id="PF00017">
    <property type="entry name" value="SH2"/>
    <property type="match status" value="1"/>
</dbReference>
<dbReference type="Pfam" id="PF12796">
    <property type="entry name" value="Ank_2"/>
    <property type="match status" value="1"/>
</dbReference>
<dbReference type="SMART" id="SM00248">
    <property type="entry name" value="ANK"/>
    <property type="match status" value="2"/>
</dbReference>
<feature type="compositionally biased region" description="Pro residues" evidence="11">
    <location>
        <begin position="205"/>
        <end position="218"/>
    </location>
</feature>
<comment type="caution">
    <text evidence="14">The sequence shown here is derived from an EMBL/GenBank/DDBJ whole genome shotgun (WGS) entry which is preliminary data.</text>
</comment>
<dbReference type="EC" id="2.7.10.2" evidence="10"/>
<protein>
    <recommendedName>
        <fullName evidence="10">Tyrosine-protein kinase</fullName>
        <ecNumber evidence="10">2.7.10.2</ecNumber>
    </recommendedName>
</protein>
<keyword evidence="2 9" id="KW-0547">Nucleotide-binding</keyword>
<dbReference type="FunFam" id="1.10.510.10:FF:000521">
    <property type="entry name" value="Tyrosine-protein kinase pr2"/>
    <property type="match status" value="1"/>
</dbReference>
<feature type="domain" description="Protein kinase" evidence="13">
    <location>
        <begin position="319"/>
        <end position="582"/>
    </location>
</feature>
<evidence type="ECO:0000256" key="3">
    <source>
        <dbReference type="ARBA" id="ARBA00022777"/>
    </source>
</evidence>
<feature type="repeat" description="ANK" evidence="7">
    <location>
        <begin position="47"/>
        <end position="79"/>
    </location>
</feature>
<dbReference type="OrthoDB" id="67310at2759"/>
<reference evidence="15" key="1">
    <citation type="submission" date="2020-01" db="EMBL/GenBank/DDBJ databases">
        <title>Draft genome sequence of the Termite Coptotermes fromosanus.</title>
        <authorList>
            <person name="Itakura S."/>
            <person name="Yosikawa Y."/>
            <person name="Umezawa K."/>
        </authorList>
    </citation>
    <scope>NUCLEOTIDE SEQUENCE [LARGE SCALE GENOMIC DNA]</scope>
</reference>
<dbReference type="AlphaFoldDB" id="A0A6L2Q141"/>
<dbReference type="Gene3D" id="1.25.40.20">
    <property type="entry name" value="Ankyrin repeat-containing domain"/>
    <property type="match status" value="1"/>
</dbReference>
<evidence type="ECO:0000313" key="14">
    <source>
        <dbReference type="EMBL" id="GFG38439.1"/>
    </source>
</evidence>
<dbReference type="SUPFAM" id="SSF48403">
    <property type="entry name" value="Ankyrin repeat"/>
    <property type="match status" value="1"/>
</dbReference>
<dbReference type="PROSITE" id="PS00107">
    <property type="entry name" value="PROTEIN_KINASE_ATP"/>
    <property type="match status" value="1"/>
</dbReference>
<dbReference type="SUPFAM" id="SSF56112">
    <property type="entry name" value="Protein kinase-like (PK-like)"/>
    <property type="match status" value="1"/>
</dbReference>
<dbReference type="InterPro" id="IPR008266">
    <property type="entry name" value="Tyr_kinase_AS"/>
</dbReference>
<dbReference type="PROSITE" id="PS50011">
    <property type="entry name" value="PROTEIN_KINASE_DOM"/>
    <property type="match status" value="1"/>
</dbReference>
<comment type="similarity">
    <text evidence="10">Belongs to the protein kinase superfamily. Tyr protein kinase family.</text>
</comment>
<dbReference type="PROSITE" id="PS50297">
    <property type="entry name" value="ANK_REP_REGION"/>
    <property type="match status" value="1"/>
</dbReference>
<evidence type="ECO:0000313" key="15">
    <source>
        <dbReference type="Proteomes" id="UP000502823"/>
    </source>
</evidence>
<evidence type="ECO:0000256" key="2">
    <source>
        <dbReference type="ARBA" id="ARBA00022741"/>
    </source>
</evidence>
<feature type="region of interest" description="Disordered" evidence="11">
    <location>
        <begin position="205"/>
        <end position="278"/>
    </location>
</feature>